<dbReference type="KEGG" id="pamo:BAR1_06370"/>
<protein>
    <submittedName>
        <fullName evidence="1">Uncharacterized protein</fullName>
    </submittedName>
</protein>
<gene>
    <name evidence="1" type="ORF">BAR1_06370</name>
</gene>
<reference evidence="1 2" key="1">
    <citation type="submission" date="2018-09" db="EMBL/GenBank/DDBJ databases">
        <title>Profundibacter amoris BAR1 gen. nov., sp. nov., a new member of the Roseobacter clade isolated at Lokis Castle Vent Field on the Arctic Mid-Oceanic Ridge.</title>
        <authorList>
            <person name="Le Moine Bauer S."/>
            <person name="Sjoeberg A.G."/>
            <person name="L'Haridon S."/>
            <person name="Stokke R."/>
            <person name="Roalkvam I."/>
            <person name="Steen I.H."/>
            <person name="Dahle H."/>
        </authorList>
    </citation>
    <scope>NUCLEOTIDE SEQUENCE [LARGE SCALE GENOMIC DNA]</scope>
    <source>
        <strain evidence="1 2">BAR1</strain>
    </source>
</reference>
<dbReference type="RefSeq" id="WP_118942250.1">
    <property type="nucleotide sequence ID" value="NZ_CP032125.1"/>
</dbReference>
<evidence type="ECO:0000313" key="1">
    <source>
        <dbReference type="EMBL" id="AXX97593.1"/>
    </source>
</evidence>
<dbReference type="AlphaFoldDB" id="A0A347UFG5"/>
<keyword evidence="2" id="KW-1185">Reference proteome</keyword>
<evidence type="ECO:0000313" key="2">
    <source>
        <dbReference type="Proteomes" id="UP000261704"/>
    </source>
</evidence>
<accession>A0A347UFG5</accession>
<organism evidence="1 2">
    <name type="scientific">Profundibacter amoris</name>
    <dbReference type="NCBI Taxonomy" id="2171755"/>
    <lineage>
        <taxon>Bacteria</taxon>
        <taxon>Pseudomonadati</taxon>
        <taxon>Pseudomonadota</taxon>
        <taxon>Alphaproteobacteria</taxon>
        <taxon>Rhodobacterales</taxon>
        <taxon>Paracoccaceae</taxon>
        <taxon>Profundibacter</taxon>
    </lineage>
</organism>
<sequence length="148" mass="15696">MNKVVGIVAAAVVAAGGYFGAQALGLLGVKPLSAEEISTVLEKRAKEINDSGNLAYDGWSRLTSAVHVEKQLTVRGKSILPLEKIGSSAEEYLESRKNQAANFLCNDDTMKAALAGGARFVYQWEDADGENLGMFSARGADYCADAGY</sequence>
<name>A0A347UFG5_9RHOB</name>
<proteinExistence type="predicted"/>
<dbReference type="Proteomes" id="UP000261704">
    <property type="component" value="Chromosome"/>
</dbReference>
<dbReference type="EMBL" id="CP032125">
    <property type="protein sequence ID" value="AXX97593.1"/>
    <property type="molecule type" value="Genomic_DNA"/>
</dbReference>